<dbReference type="AlphaFoldDB" id="A0A6B9G2G2"/>
<accession>A0A6B9G2G2</accession>
<evidence type="ECO:0000313" key="2">
    <source>
        <dbReference type="EMBL" id="QGY29353.1"/>
    </source>
</evidence>
<feature type="compositionally biased region" description="Polar residues" evidence="1">
    <location>
        <begin position="1"/>
        <end position="19"/>
    </location>
</feature>
<proteinExistence type="predicted"/>
<reference evidence="2 3" key="1">
    <citation type="submission" date="2017-11" db="EMBL/GenBank/DDBJ databases">
        <title>Genome sequence of Pantoea cypripedii NE1.</title>
        <authorList>
            <person name="Nascimento F.X."/>
        </authorList>
    </citation>
    <scope>NUCLEOTIDE SEQUENCE [LARGE SCALE GENOMIC DNA]</scope>
    <source>
        <strain evidence="2 3">NE1</strain>
    </source>
</reference>
<protein>
    <submittedName>
        <fullName evidence="2">Uncharacterized protein</fullName>
    </submittedName>
</protein>
<name>A0A6B9G2G2_PANCY</name>
<gene>
    <name evidence="2" type="ORF">CUN67_10575</name>
</gene>
<feature type="region of interest" description="Disordered" evidence="1">
    <location>
        <begin position="1"/>
        <end position="38"/>
    </location>
</feature>
<sequence>MWANTLSSKSQVSARQPNTPACKAKDAASTEQDGVIPSSWELSEKQRHFIESFMDPKSK</sequence>
<evidence type="ECO:0000256" key="1">
    <source>
        <dbReference type="SAM" id="MobiDB-lite"/>
    </source>
</evidence>
<organism evidence="2 3">
    <name type="scientific">Pantoea cypripedii</name>
    <name type="common">Pectobacterium cypripedii</name>
    <name type="synonym">Erwinia cypripedii</name>
    <dbReference type="NCBI Taxonomy" id="55209"/>
    <lineage>
        <taxon>Bacteria</taxon>
        <taxon>Pseudomonadati</taxon>
        <taxon>Pseudomonadota</taxon>
        <taxon>Gammaproteobacteria</taxon>
        <taxon>Enterobacterales</taxon>
        <taxon>Erwiniaceae</taxon>
        <taxon>Pantoea</taxon>
    </lineage>
</organism>
<dbReference type="EMBL" id="CP024768">
    <property type="protein sequence ID" value="QGY29353.1"/>
    <property type="molecule type" value="Genomic_DNA"/>
</dbReference>
<evidence type="ECO:0000313" key="3">
    <source>
        <dbReference type="Proteomes" id="UP000502005"/>
    </source>
</evidence>
<dbReference type="Proteomes" id="UP000502005">
    <property type="component" value="Chromosome"/>
</dbReference>